<dbReference type="Pfam" id="PF11349">
    <property type="entry name" value="DUF3151"/>
    <property type="match status" value="1"/>
</dbReference>
<dbReference type="InterPro" id="IPR014487">
    <property type="entry name" value="DUF3151"/>
</dbReference>
<dbReference type="RefSeq" id="WP_158038914.1">
    <property type="nucleotide sequence ID" value="NZ_JACCFV010000001.1"/>
</dbReference>
<keyword evidence="2" id="KW-1185">Reference proteome</keyword>
<organism evidence="1 2">
    <name type="scientific">Pseudoclavibacter chungangensis</name>
    <dbReference type="NCBI Taxonomy" id="587635"/>
    <lineage>
        <taxon>Bacteria</taxon>
        <taxon>Bacillati</taxon>
        <taxon>Actinomycetota</taxon>
        <taxon>Actinomycetes</taxon>
        <taxon>Micrococcales</taxon>
        <taxon>Microbacteriaceae</taxon>
        <taxon>Pseudoclavibacter</taxon>
    </lineage>
</organism>
<comment type="caution">
    <text evidence="1">The sequence shown here is derived from an EMBL/GenBank/DDBJ whole genome shotgun (WGS) entry which is preliminary data.</text>
</comment>
<dbReference type="Proteomes" id="UP000467240">
    <property type="component" value="Unassembled WGS sequence"/>
</dbReference>
<dbReference type="EMBL" id="WBJZ01000001">
    <property type="protein sequence ID" value="KAB1662482.1"/>
    <property type="molecule type" value="Genomic_DNA"/>
</dbReference>
<sequence>MIGTNLLGIPETRLAAEPEVQADLEGAADDQRGLAEIAARYPSSSLVWAALADAAHRERNTIGAYAYARVGYHRGLDALRKAGWRGQGPVPWAHEPNRGVLRSFFALRRAAAEIGEDAEVERLTALLDDADPRAAAEIEAGIRD</sequence>
<name>A0A7J5C2R3_9MICO</name>
<accession>A0A7J5C2R3</accession>
<evidence type="ECO:0000313" key="2">
    <source>
        <dbReference type="Proteomes" id="UP000467240"/>
    </source>
</evidence>
<dbReference type="PIRSF" id="PIRSF017349">
    <property type="entry name" value="UCP017349"/>
    <property type="match status" value="1"/>
</dbReference>
<proteinExistence type="predicted"/>
<gene>
    <name evidence="1" type="ORF">F8O01_00600</name>
</gene>
<dbReference type="OrthoDB" id="3826919at2"/>
<evidence type="ECO:0000313" key="1">
    <source>
        <dbReference type="EMBL" id="KAB1662482.1"/>
    </source>
</evidence>
<dbReference type="AlphaFoldDB" id="A0A7J5C2R3"/>
<reference evidence="1 2" key="1">
    <citation type="submission" date="2019-09" db="EMBL/GenBank/DDBJ databases">
        <title>Phylogeny of genus Pseudoclavibacter and closely related genus.</title>
        <authorList>
            <person name="Li Y."/>
        </authorList>
    </citation>
    <scope>NUCLEOTIDE SEQUENCE [LARGE SCALE GENOMIC DNA]</scope>
    <source>
        <strain evidence="1 2">DSM 23821</strain>
    </source>
</reference>
<protein>
    <submittedName>
        <fullName evidence="1">DUF3151 domain-containing protein</fullName>
    </submittedName>
</protein>